<keyword evidence="1" id="KW-0472">Membrane</keyword>
<accession>A0A1Y2FLC1</accession>
<dbReference type="GeneID" id="63783344"/>
<organism evidence="2 3">
    <name type="scientific">Protomyces lactucae-debilis</name>
    <dbReference type="NCBI Taxonomy" id="2754530"/>
    <lineage>
        <taxon>Eukaryota</taxon>
        <taxon>Fungi</taxon>
        <taxon>Dikarya</taxon>
        <taxon>Ascomycota</taxon>
        <taxon>Taphrinomycotina</taxon>
        <taxon>Taphrinomycetes</taxon>
        <taxon>Taphrinales</taxon>
        <taxon>Protomycetaceae</taxon>
        <taxon>Protomyces</taxon>
    </lineage>
</organism>
<dbReference type="EMBL" id="MCFI01000006">
    <property type="protein sequence ID" value="ORY84377.1"/>
    <property type="molecule type" value="Genomic_DNA"/>
</dbReference>
<gene>
    <name evidence="2" type="ORF">BCR37DRAFT_265260</name>
</gene>
<dbReference type="AlphaFoldDB" id="A0A1Y2FLC1"/>
<proteinExistence type="predicted"/>
<dbReference type="RefSeq" id="XP_040726395.1">
    <property type="nucleotide sequence ID" value="XM_040866745.1"/>
</dbReference>
<evidence type="ECO:0000313" key="2">
    <source>
        <dbReference type="EMBL" id="ORY84377.1"/>
    </source>
</evidence>
<comment type="caution">
    <text evidence="2">The sequence shown here is derived from an EMBL/GenBank/DDBJ whole genome shotgun (WGS) entry which is preliminary data.</text>
</comment>
<feature type="transmembrane region" description="Helical" evidence="1">
    <location>
        <begin position="377"/>
        <end position="394"/>
    </location>
</feature>
<name>A0A1Y2FLC1_PROLT</name>
<evidence type="ECO:0000313" key="3">
    <source>
        <dbReference type="Proteomes" id="UP000193685"/>
    </source>
</evidence>
<evidence type="ECO:0000256" key="1">
    <source>
        <dbReference type="SAM" id="Phobius"/>
    </source>
</evidence>
<keyword evidence="3" id="KW-1185">Reference proteome</keyword>
<keyword evidence="1" id="KW-0812">Transmembrane</keyword>
<sequence length="395" mass="39000">MNAAVSGRTSTEVSITGSTPSQMNRFLTYTVMDGSNQPITGTAASDGSGQFAFSFTSTSAGSVRIDGFDIAGNPMQTSVVYSAFVAPSTTSSSSAPPLTSAPLSLVNSSTSTQMTNQTTAQTLSRPSTVLNITATAVPFMSSASQPGIGSIAPIPASPTTVTSTVTTTVHGPTQTVVALRLFVNGLPILDAEDKSLTAGSGRVTVIVSIGKVLIAVSVDSVGPAIAAIISGGPSLDGLAPTIVSLIVVMIPAISVSSSSNVTTTTTVQGFMTVVTGIAGVAPGVDTIPATTVVTTQTVLVTSLGSSVPTVLPVVGIAGGIGAVAPDSQDSGTYVAAGPVLTSVVSRPSPSSATPTTSEPAKTTIAVPASLGGAERCSSAMFAGILALASLLLIYK</sequence>
<reference evidence="2 3" key="1">
    <citation type="submission" date="2016-07" db="EMBL/GenBank/DDBJ databases">
        <title>Pervasive Adenine N6-methylation of Active Genes in Fungi.</title>
        <authorList>
            <consortium name="DOE Joint Genome Institute"/>
            <person name="Mondo S.J."/>
            <person name="Dannebaum R.O."/>
            <person name="Kuo R.C."/>
            <person name="Labutti K."/>
            <person name="Haridas S."/>
            <person name="Kuo A."/>
            <person name="Salamov A."/>
            <person name="Ahrendt S.R."/>
            <person name="Lipzen A."/>
            <person name="Sullivan W."/>
            <person name="Andreopoulos W.B."/>
            <person name="Clum A."/>
            <person name="Lindquist E."/>
            <person name="Daum C."/>
            <person name="Ramamoorthy G.K."/>
            <person name="Gryganskyi A."/>
            <person name="Culley D."/>
            <person name="Magnuson J.K."/>
            <person name="James T.Y."/>
            <person name="O'Malley M.A."/>
            <person name="Stajich J.E."/>
            <person name="Spatafora J.W."/>
            <person name="Visel A."/>
            <person name="Grigoriev I.V."/>
        </authorList>
    </citation>
    <scope>NUCLEOTIDE SEQUENCE [LARGE SCALE GENOMIC DNA]</scope>
    <source>
        <strain evidence="2 3">12-1054</strain>
    </source>
</reference>
<protein>
    <submittedName>
        <fullName evidence="2">Uncharacterized protein</fullName>
    </submittedName>
</protein>
<keyword evidence="1" id="KW-1133">Transmembrane helix</keyword>
<dbReference type="Proteomes" id="UP000193685">
    <property type="component" value="Unassembled WGS sequence"/>
</dbReference>